<comment type="caution">
    <text evidence="1">The sequence shown here is derived from an EMBL/GenBank/DDBJ whole genome shotgun (WGS) entry which is preliminary data.</text>
</comment>
<organism evidence="1 2">
    <name type="scientific">Hymenobacter humi</name>
    <dbReference type="NCBI Taxonomy" id="1411620"/>
    <lineage>
        <taxon>Bacteria</taxon>
        <taxon>Pseudomonadati</taxon>
        <taxon>Bacteroidota</taxon>
        <taxon>Cytophagia</taxon>
        <taxon>Cytophagales</taxon>
        <taxon>Hymenobacteraceae</taxon>
        <taxon>Hymenobacter</taxon>
    </lineage>
</organism>
<protein>
    <recommendedName>
        <fullName evidence="3">DUF1456 family protein</fullName>
    </recommendedName>
</protein>
<dbReference type="EMBL" id="JBHTEK010000001">
    <property type="protein sequence ID" value="MFC7669326.1"/>
    <property type="molecule type" value="Genomic_DNA"/>
</dbReference>
<evidence type="ECO:0000313" key="1">
    <source>
        <dbReference type="EMBL" id="MFC7669326.1"/>
    </source>
</evidence>
<reference evidence="2" key="1">
    <citation type="journal article" date="2019" name="Int. J. Syst. Evol. Microbiol.">
        <title>The Global Catalogue of Microorganisms (GCM) 10K type strain sequencing project: providing services to taxonomists for standard genome sequencing and annotation.</title>
        <authorList>
            <consortium name="The Broad Institute Genomics Platform"/>
            <consortium name="The Broad Institute Genome Sequencing Center for Infectious Disease"/>
            <person name="Wu L."/>
            <person name="Ma J."/>
        </authorList>
    </citation>
    <scope>NUCLEOTIDE SEQUENCE [LARGE SCALE GENOMIC DNA]</scope>
    <source>
        <strain evidence="2">JCM 19635</strain>
    </source>
</reference>
<dbReference type="Proteomes" id="UP001596513">
    <property type="component" value="Unassembled WGS sequence"/>
</dbReference>
<gene>
    <name evidence="1" type="ORF">ACFQT0_19660</name>
</gene>
<sequence length="88" mass="10030">MYIKNNLNKILTELGIQKMVPTEQVRAEHLGGMTVHRFNKLLHNTGPNALEKGEEQLLLNWLTFLTGRPKESFQLMEEAPLAEEGQPC</sequence>
<proteinExistence type="predicted"/>
<keyword evidence="2" id="KW-1185">Reference proteome</keyword>
<dbReference type="RefSeq" id="WP_380204835.1">
    <property type="nucleotide sequence ID" value="NZ_JBHTEK010000001.1"/>
</dbReference>
<evidence type="ECO:0000313" key="2">
    <source>
        <dbReference type="Proteomes" id="UP001596513"/>
    </source>
</evidence>
<evidence type="ECO:0008006" key="3">
    <source>
        <dbReference type="Google" id="ProtNLM"/>
    </source>
</evidence>
<accession>A0ABW2UB77</accession>
<name>A0ABW2UB77_9BACT</name>